<proteinExistence type="predicted"/>
<protein>
    <submittedName>
        <fullName evidence="1">Uncharacterized protein</fullName>
    </submittedName>
</protein>
<dbReference type="EMBL" id="BARS01052107">
    <property type="protein sequence ID" value="GAG51466.1"/>
    <property type="molecule type" value="Genomic_DNA"/>
</dbReference>
<dbReference type="AlphaFoldDB" id="X0ZTF7"/>
<evidence type="ECO:0000313" key="1">
    <source>
        <dbReference type="EMBL" id="GAG51466.1"/>
    </source>
</evidence>
<organism evidence="1">
    <name type="scientific">marine sediment metagenome</name>
    <dbReference type="NCBI Taxonomy" id="412755"/>
    <lineage>
        <taxon>unclassified sequences</taxon>
        <taxon>metagenomes</taxon>
        <taxon>ecological metagenomes</taxon>
    </lineage>
</organism>
<comment type="caution">
    <text evidence="1">The sequence shown here is derived from an EMBL/GenBank/DDBJ whole genome shotgun (WGS) entry which is preliminary data.</text>
</comment>
<reference evidence="1" key="1">
    <citation type="journal article" date="2014" name="Front. Microbiol.">
        <title>High frequency of phylogenetically diverse reductive dehalogenase-homologous genes in deep subseafloor sedimentary metagenomes.</title>
        <authorList>
            <person name="Kawai M."/>
            <person name="Futagami T."/>
            <person name="Toyoda A."/>
            <person name="Takaki Y."/>
            <person name="Nishi S."/>
            <person name="Hori S."/>
            <person name="Arai W."/>
            <person name="Tsubouchi T."/>
            <person name="Morono Y."/>
            <person name="Uchiyama I."/>
            <person name="Ito T."/>
            <person name="Fujiyama A."/>
            <person name="Inagaki F."/>
            <person name="Takami H."/>
        </authorList>
    </citation>
    <scope>NUCLEOTIDE SEQUENCE</scope>
    <source>
        <strain evidence="1">Expedition CK06-06</strain>
    </source>
</reference>
<sequence>MRKLMLRRKRLRARYDTELDPQTKLGMEVELRNIEETIAEGKRIGKMLLEKHLKRSDCDAGKESS</sequence>
<name>X0ZTF7_9ZZZZ</name>
<accession>X0ZTF7</accession>
<gene>
    <name evidence="1" type="ORF">S01H1_77520</name>
</gene>